<sequence length="248" mass="28076">MSDEIRLPELVSEYAKYYDVDVPDAAHALHELIGELHQEYKAQGRFALPSHVFWVGRVDSSRHSIRKYKLFFEGVLNYFYGLYGSVSKEGFDLVTTYSESCRDTRDVPAGLIFLSKKTLAEWFGQAGIEVPKYFLVEEASAKIEISNEGKASRAKEMASIGQIISGLVDLIKEVDRAHTEQPVDDKARMRADTIKLRAARLHDSSSIYNLCTTILNLADAAEADMPRSHKTLEKYMDDSFRKGTKKPR</sequence>
<dbReference type="AlphaFoldDB" id="A0A7X3F1Y9"/>
<name>A0A7X3F1Y9_9PSED</name>
<proteinExistence type="predicted"/>
<accession>A0A7X3F1Y9</accession>
<gene>
    <name evidence="1" type="ORF">F9Z43_10880</name>
</gene>
<reference evidence="1 2" key="1">
    <citation type="submission" date="2019-10" db="EMBL/GenBank/DDBJ databases">
        <title>XDR Pseudomonas monteilii producing IMP-16 from LCR.</title>
        <authorList>
            <person name="Ballaben A."/>
            <person name="Doi Y."/>
        </authorList>
    </citation>
    <scope>NUCLEOTIDE SEQUENCE [LARGE SCALE GENOMIC DNA]</scope>
    <source>
        <strain evidence="1 2">597/14</strain>
    </source>
</reference>
<organism evidence="1 2">
    <name type="scientific">Pseudomonas monteilii</name>
    <dbReference type="NCBI Taxonomy" id="76759"/>
    <lineage>
        <taxon>Bacteria</taxon>
        <taxon>Pseudomonadati</taxon>
        <taxon>Pseudomonadota</taxon>
        <taxon>Gammaproteobacteria</taxon>
        <taxon>Pseudomonadales</taxon>
        <taxon>Pseudomonadaceae</taxon>
        <taxon>Pseudomonas</taxon>
    </lineage>
</organism>
<dbReference type="EMBL" id="WEIK01000008">
    <property type="protein sequence ID" value="MVF49814.1"/>
    <property type="molecule type" value="Genomic_DNA"/>
</dbReference>
<dbReference type="RefSeq" id="WP_156867336.1">
    <property type="nucleotide sequence ID" value="NZ_JBFUNT010000005.1"/>
</dbReference>
<dbReference type="Proteomes" id="UP000440965">
    <property type="component" value="Unassembled WGS sequence"/>
</dbReference>
<comment type="caution">
    <text evidence="1">The sequence shown here is derived from an EMBL/GenBank/DDBJ whole genome shotgun (WGS) entry which is preliminary data.</text>
</comment>
<protein>
    <submittedName>
        <fullName evidence="1">Uncharacterized protein</fullName>
    </submittedName>
</protein>
<evidence type="ECO:0000313" key="2">
    <source>
        <dbReference type="Proteomes" id="UP000440965"/>
    </source>
</evidence>
<evidence type="ECO:0000313" key="1">
    <source>
        <dbReference type="EMBL" id="MVF49814.1"/>
    </source>
</evidence>